<dbReference type="Pfam" id="PF00990">
    <property type="entry name" value="GGDEF"/>
    <property type="match status" value="1"/>
</dbReference>
<dbReference type="AlphaFoldDB" id="A0A1H3LQ84"/>
<feature type="domain" description="GGDEF" evidence="2">
    <location>
        <begin position="262"/>
        <end position="439"/>
    </location>
</feature>
<dbReference type="InterPro" id="IPR043128">
    <property type="entry name" value="Rev_trsase/Diguanyl_cyclase"/>
</dbReference>
<keyword evidence="1" id="KW-0472">Membrane</keyword>
<feature type="transmembrane region" description="Helical" evidence="1">
    <location>
        <begin position="186"/>
        <end position="202"/>
    </location>
</feature>
<dbReference type="SMART" id="SM00267">
    <property type="entry name" value="GGDEF"/>
    <property type="match status" value="1"/>
</dbReference>
<dbReference type="Proteomes" id="UP000183918">
    <property type="component" value="Unassembled WGS sequence"/>
</dbReference>
<dbReference type="GO" id="GO:0043709">
    <property type="term" value="P:cell adhesion involved in single-species biofilm formation"/>
    <property type="evidence" value="ECO:0007669"/>
    <property type="project" value="TreeGrafter"/>
</dbReference>
<sequence>MQLYFENTIVQTISYLFYGVFAWYVFMSVKSDFGSEKEIQYFKAQILSYLVYLFSTWAWTLNELRAFNIEKNLLMLLAIVCHISVSCTMYLWIKYYVYHLQLYFSEKRWFKRIFSVPIAMALILIFSAVKHDFVFYTRDVGGRTEIVYGKYYNLLYAFFGIYFIFVVTGTIYSAIRLKEKERRQEIILFVGYIFILSPVVMFSHFLKVLSVTTVSHLAAIFFTYISIQETRVRMDGLTKLNNRRVAEEYLIKAIGELVVDKEEVAVFMMDINDFKMVNDKYGHLEGDKALVTVGNAIKKVAASNSCFVGRYGGDEFIMIFRNKLYKKNNIAKTDNRVENKTENKTDTQIKTSKSISFEDFEKMFENNIYNTLSRKLNSAIEHECKLLNLEYELTLSVGYCVCRSPKDDPKSIIKLADEHLYEEKGKYHNAKKTNGKYKS</sequence>
<feature type="transmembrane region" description="Helical" evidence="1">
    <location>
        <begin position="73"/>
        <end position="93"/>
    </location>
</feature>
<feature type="transmembrane region" description="Helical" evidence="1">
    <location>
        <begin position="208"/>
        <end position="227"/>
    </location>
</feature>
<dbReference type="InterPro" id="IPR050469">
    <property type="entry name" value="Diguanylate_Cyclase"/>
</dbReference>
<dbReference type="EMBL" id="FNPG01000027">
    <property type="protein sequence ID" value="SDY66015.1"/>
    <property type="molecule type" value="Genomic_DNA"/>
</dbReference>
<dbReference type="SUPFAM" id="SSF55073">
    <property type="entry name" value="Nucleotide cyclase"/>
    <property type="match status" value="1"/>
</dbReference>
<dbReference type="InterPro" id="IPR000160">
    <property type="entry name" value="GGDEF_dom"/>
</dbReference>
<organism evidence="3 4">
    <name type="scientific">Lachnobacterium bovis DSM 14045</name>
    <dbReference type="NCBI Taxonomy" id="1122142"/>
    <lineage>
        <taxon>Bacteria</taxon>
        <taxon>Bacillati</taxon>
        <taxon>Bacillota</taxon>
        <taxon>Clostridia</taxon>
        <taxon>Lachnospirales</taxon>
        <taxon>Lachnospiraceae</taxon>
        <taxon>Lachnobacterium</taxon>
    </lineage>
</organism>
<keyword evidence="1" id="KW-0812">Transmembrane</keyword>
<dbReference type="OrthoDB" id="9804955at2"/>
<evidence type="ECO:0000259" key="2">
    <source>
        <dbReference type="PROSITE" id="PS50887"/>
    </source>
</evidence>
<feature type="transmembrane region" description="Helical" evidence="1">
    <location>
        <begin position="113"/>
        <end position="131"/>
    </location>
</feature>
<dbReference type="NCBIfam" id="TIGR00254">
    <property type="entry name" value="GGDEF"/>
    <property type="match status" value="1"/>
</dbReference>
<dbReference type="PROSITE" id="PS50887">
    <property type="entry name" value="GGDEF"/>
    <property type="match status" value="1"/>
</dbReference>
<gene>
    <name evidence="3" type="ORF">SAMN02910414_02063</name>
</gene>
<proteinExistence type="predicted"/>
<dbReference type="CDD" id="cd01949">
    <property type="entry name" value="GGDEF"/>
    <property type="match status" value="1"/>
</dbReference>
<keyword evidence="4" id="KW-1185">Reference proteome</keyword>
<dbReference type="GO" id="GO:0052621">
    <property type="term" value="F:diguanylate cyclase activity"/>
    <property type="evidence" value="ECO:0007669"/>
    <property type="project" value="TreeGrafter"/>
</dbReference>
<reference evidence="3 4" key="1">
    <citation type="submission" date="2016-10" db="EMBL/GenBank/DDBJ databases">
        <authorList>
            <person name="de Groot N.N."/>
        </authorList>
    </citation>
    <scope>NUCLEOTIDE SEQUENCE [LARGE SCALE GENOMIC DNA]</scope>
    <source>
        <strain evidence="3 4">DSM 14045</strain>
    </source>
</reference>
<dbReference type="GO" id="GO:1902201">
    <property type="term" value="P:negative regulation of bacterial-type flagellum-dependent cell motility"/>
    <property type="evidence" value="ECO:0007669"/>
    <property type="project" value="TreeGrafter"/>
</dbReference>
<dbReference type="STRING" id="1122142.SAMN02910414_02063"/>
<dbReference type="Gene3D" id="3.30.70.270">
    <property type="match status" value="1"/>
</dbReference>
<feature type="transmembrane region" description="Helical" evidence="1">
    <location>
        <begin position="151"/>
        <end position="174"/>
    </location>
</feature>
<evidence type="ECO:0000313" key="3">
    <source>
        <dbReference type="EMBL" id="SDY66015.1"/>
    </source>
</evidence>
<protein>
    <submittedName>
        <fullName evidence="3">Diguanylate cyclase (GGDEF) domain-containing protein</fullName>
    </submittedName>
</protein>
<evidence type="ECO:0000256" key="1">
    <source>
        <dbReference type="SAM" id="Phobius"/>
    </source>
</evidence>
<keyword evidence="1" id="KW-1133">Transmembrane helix</keyword>
<dbReference type="PANTHER" id="PTHR45138">
    <property type="entry name" value="REGULATORY COMPONENTS OF SENSORY TRANSDUCTION SYSTEM"/>
    <property type="match status" value="1"/>
</dbReference>
<feature type="transmembrane region" description="Helical" evidence="1">
    <location>
        <begin position="12"/>
        <end position="29"/>
    </location>
</feature>
<dbReference type="GO" id="GO:0005886">
    <property type="term" value="C:plasma membrane"/>
    <property type="evidence" value="ECO:0007669"/>
    <property type="project" value="TreeGrafter"/>
</dbReference>
<accession>A0A1H3LQ84</accession>
<evidence type="ECO:0000313" key="4">
    <source>
        <dbReference type="Proteomes" id="UP000183918"/>
    </source>
</evidence>
<name>A0A1H3LQ84_9FIRM</name>
<dbReference type="InterPro" id="IPR029787">
    <property type="entry name" value="Nucleotide_cyclase"/>
</dbReference>
<dbReference type="PANTHER" id="PTHR45138:SF9">
    <property type="entry name" value="DIGUANYLATE CYCLASE DGCM-RELATED"/>
    <property type="match status" value="1"/>
</dbReference>
<feature type="transmembrane region" description="Helical" evidence="1">
    <location>
        <begin position="41"/>
        <end position="61"/>
    </location>
</feature>
<dbReference type="RefSeq" id="WP_074718686.1">
    <property type="nucleotide sequence ID" value="NZ_FNPG01000027.1"/>
</dbReference>